<evidence type="ECO:0000256" key="8">
    <source>
        <dbReference type="ARBA" id="ARBA00023254"/>
    </source>
</evidence>
<keyword evidence="8" id="KW-0469">Meiosis</keyword>
<dbReference type="InterPro" id="IPR013083">
    <property type="entry name" value="Znf_RING/FYVE/PHD"/>
</dbReference>
<dbReference type="RefSeq" id="XP_009160715.1">
    <property type="nucleotide sequence ID" value="XM_009162467.1"/>
</dbReference>
<protein>
    <recommendedName>
        <fullName evidence="10">HORMA domain-containing protein</fullName>
    </recommendedName>
</protein>
<dbReference type="SUPFAM" id="SSF56019">
    <property type="entry name" value="The spindle assembly checkpoint protein mad2"/>
    <property type="match status" value="1"/>
</dbReference>
<reference evidence="11" key="1">
    <citation type="submission" date="2011-07" db="EMBL/GenBank/DDBJ databases">
        <title>The Genome Sequence of Exophiala (Wangiella) dermatitidis NIH/UT8656.</title>
        <authorList>
            <consortium name="The Broad Institute Genome Sequencing Platform"/>
            <person name="Cuomo C."/>
            <person name="Wang Z."/>
            <person name="Hunicke-Smith S."/>
            <person name="Szanislo P.J."/>
            <person name="Earl A."/>
            <person name="Young S.K."/>
            <person name="Zeng Q."/>
            <person name="Gargeya S."/>
            <person name="Fitzgerald M."/>
            <person name="Haas B."/>
            <person name="Abouelleil A."/>
            <person name="Alvarado L."/>
            <person name="Arachchi H.M."/>
            <person name="Berlin A."/>
            <person name="Brown A."/>
            <person name="Chapman S.B."/>
            <person name="Chen Z."/>
            <person name="Dunbar C."/>
            <person name="Freedman E."/>
            <person name="Gearin G."/>
            <person name="Gellesch M."/>
            <person name="Goldberg J."/>
            <person name="Griggs A."/>
            <person name="Gujja S."/>
            <person name="Heiman D."/>
            <person name="Howarth C."/>
            <person name="Larson L."/>
            <person name="Lui A."/>
            <person name="MacDonald P.J.P."/>
            <person name="Montmayeur A."/>
            <person name="Murphy C."/>
            <person name="Neiman D."/>
            <person name="Pearson M."/>
            <person name="Priest M."/>
            <person name="Roberts A."/>
            <person name="Saif S."/>
            <person name="Shea T."/>
            <person name="Shenoy N."/>
            <person name="Sisk P."/>
            <person name="Stolte C."/>
            <person name="Sykes S."/>
            <person name="Wortman J."/>
            <person name="Nusbaum C."/>
            <person name="Birren B."/>
        </authorList>
    </citation>
    <scope>NUCLEOTIDE SEQUENCE</scope>
    <source>
        <strain evidence="11">NIH/UT8656</strain>
    </source>
</reference>
<keyword evidence="4" id="KW-0479">Metal-binding</keyword>
<keyword evidence="7" id="KW-0539">Nucleus</keyword>
<dbReference type="InParanoid" id="H6C827"/>
<name>H6C827_EXODN</name>
<dbReference type="HOGENOM" id="CLU_395860_0_0_1"/>
<feature type="region of interest" description="Disordered" evidence="9">
    <location>
        <begin position="317"/>
        <end position="336"/>
    </location>
</feature>
<dbReference type="GO" id="GO:0051321">
    <property type="term" value="P:meiotic cell cycle"/>
    <property type="evidence" value="ECO:0007669"/>
    <property type="project" value="UniProtKB-KW"/>
</dbReference>
<dbReference type="eggNOG" id="KOG4652">
    <property type="taxonomic scope" value="Eukaryota"/>
</dbReference>
<dbReference type="OMA" id="PAYSERC"/>
<evidence type="ECO:0000256" key="3">
    <source>
        <dbReference type="ARBA" id="ARBA00022454"/>
    </source>
</evidence>
<dbReference type="Gene3D" id="3.30.40.10">
    <property type="entry name" value="Zinc/RING finger domain, C3HC4 (zinc finger)"/>
    <property type="match status" value="1"/>
</dbReference>
<evidence type="ECO:0000313" key="11">
    <source>
        <dbReference type="EMBL" id="EHY60254.1"/>
    </source>
</evidence>
<evidence type="ECO:0000256" key="5">
    <source>
        <dbReference type="ARBA" id="ARBA00022771"/>
    </source>
</evidence>
<evidence type="ECO:0000256" key="7">
    <source>
        <dbReference type="ARBA" id="ARBA00023242"/>
    </source>
</evidence>
<keyword evidence="3" id="KW-0158">Chromosome</keyword>
<dbReference type="InterPro" id="IPR051294">
    <property type="entry name" value="HORMA_MeioticProgression"/>
</dbReference>
<dbReference type="eggNOG" id="KOG1844">
    <property type="taxonomic scope" value="Eukaryota"/>
</dbReference>
<dbReference type="SUPFAM" id="SSF57903">
    <property type="entry name" value="FYVE/PHD zinc finger"/>
    <property type="match status" value="1"/>
</dbReference>
<dbReference type="Gene3D" id="3.30.900.10">
    <property type="entry name" value="HORMA domain"/>
    <property type="match status" value="1"/>
</dbReference>
<gene>
    <name evidence="11" type="ORF">HMPREF1120_08222</name>
</gene>
<evidence type="ECO:0000256" key="2">
    <source>
        <dbReference type="ARBA" id="ARBA00004286"/>
    </source>
</evidence>
<dbReference type="Proteomes" id="UP000007304">
    <property type="component" value="Unassembled WGS sequence"/>
</dbReference>
<evidence type="ECO:0000256" key="9">
    <source>
        <dbReference type="SAM" id="MobiDB-lite"/>
    </source>
</evidence>
<accession>H6C827</accession>
<dbReference type="GO" id="GO:0008270">
    <property type="term" value="F:zinc ion binding"/>
    <property type="evidence" value="ECO:0007669"/>
    <property type="project" value="UniProtKB-KW"/>
</dbReference>
<dbReference type="PANTHER" id="PTHR48225:SF7">
    <property type="entry name" value="MEIOSIS-SPECIFIC PROTEIN HOP1"/>
    <property type="match status" value="1"/>
</dbReference>
<dbReference type="AlphaFoldDB" id="H6C827"/>
<sequence length="704" mass="77098">MAEHNISLPPSTGGLSEAQSLSLVQIFLNASLACIAHTRELIPWTSPSLQTRYIDQIDPAILTGQLSVYEAFQVLDTQGVRSGQEIRVLVHGGHRCADQILGLLENGVFSALEHGHLETLQVFVTDNDESPRTVIESYSFAFSYDRGRVSTVKMTPTNQVFVLEQFQKSFKAAIRVLLRSLKPLHRLPARRKLGMSLSYNDRCPDNYQPTGFVDINELAEPNGPLICEALERTMGTTVGSLHTGHHSVNVGVSGTISSKEGTSLDPEDAAMSKQLQAMQQTSSVQGTNLVSTLPDCRAGSKRRNSFVCSDQKRLKRAESDKIASNSPADQSKEQLIPIDDLETSQRGHDEATPGGSASSGDTQVRKCRVTPDEHEDITVTLSVRKLATLLIHCYALNSEAAGGGGDIFDQDLLRTGIIRRVVRSDKVRCECGSVAPLGPMIYCEVCDEWQHAECYGYKGASDTAAPSERFCYTCLLFSADEETAISPAYIVYIRLAMRTLTNPTMADLVVDKDKLQSIIQPPECAGDNLNRAIDHLLSEGVLRQVNRRLWQIRSLPRSKSKGLNDKYGNPFAYIGHLYDMSKGAKDPRQRSNDIAVAIEEYAQGQDFTKGEGCVKVSCYEPFGELVVRWSYFNKKPPSGSGARTAHSPPITPAPRRKLSVSRFLVNIDRSPSTMSMSCEGISLRIPDSGLSSDFSPGASTATAD</sequence>
<dbReference type="InterPro" id="IPR003511">
    <property type="entry name" value="HORMA_dom"/>
</dbReference>
<dbReference type="PROSITE" id="PS50815">
    <property type="entry name" value="HORMA"/>
    <property type="match status" value="1"/>
</dbReference>
<dbReference type="InterPro" id="IPR011011">
    <property type="entry name" value="Znf_FYVE_PHD"/>
</dbReference>
<dbReference type="OrthoDB" id="1928087at2759"/>
<keyword evidence="5" id="KW-0863">Zinc-finger</keyword>
<dbReference type="GO" id="GO:0005694">
    <property type="term" value="C:chromosome"/>
    <property type="evidence" value="ECO:0007669"/>
    <property type="project" value="UniProtKB-SubCell"/>
</dbReference>
<dbReference type="InterPro" id="IPR001965">
    <property type="entry name" value="Znf_PHD"/>
</dbReference>
<comment type="subcellular location">
    <subcellularLocation>
        <location evidence="2">Chromosome</location>
    </subcellularLocation>
    <subcellularLocation>
        <location evidence="1">Nucleus</location>
    </subcellularLocation>
</comment>
<dbReference type="GO" id="GO:0005634">
    <property type="term" value="C:nucleus"/>
    <property type="evidence" value="ECO:0007669"/>
    <property type="project" value="UniProtKB-SubCell"/>
</dbReference>
<dbReference type="PANTHER" id="PTHR48225">
    <property type="entry name" value="HORMA DOMAIN-CONTAINING PROTEIN 1"/>
    <property type="match status" value="1"/>
</dbReference>
<dbReference type="EMBL" id="JH226136">
    <property type="protein sequence ID" value="EHY60254.1"/>
    <property type="molecule type" value="Genomic_DNA"/>
</dbReference>
<dbReference type="STRING" id="858893.H6C827"/>
<dbReference type="VEuPathDB" id="FungiDB:HMPREF1120_08222"/>
<evidence type="ECO:0000256" key="4">
    <source>
        <dbReference type="ARBA" id="ARBA00022723"/>
    </source>
</evidence>
<evidence type="ECO:0000313" key="12">
    <source>
        <dbReference type="Proteomes" id="UP000007304"/>
    </source>
</evidence>
<feature type="region of interest" description="Disordered" evidence="9">
    <location>
        <begin position="341"/>
        <end position="366"/>
    </location>
</feature>
<feature type="domain" description="HORMA" evidence="10">
    <location>
        <begin position="18"/>
        <end position="252"/>
    </location>
</feature>
<dbReference type="SMART" id="SM00249">
    <property type="entry name" value="PHD"/>
    <property type="match status" value="1"/>
</dbReference>
<keyword evidence="6" id="KW-0862">Zinc</keyword>
<dbReference type="GeneID" id="20312861"/>
<evidence type="ECO:0000256" key="1">
    <source>
        <dbReference type="ARBA" id="ARBA00004123"/>
    </source>
</evidence>
<dbReference type="InterPro" id="IPR036570">
    <property type="entry name" value="HORMA_dom_sf"/>
</dbReference>
<dbReference type="Pfam" id="PF02301">
    <property type="entry name" value="HORMA"/>
    <property type="match status" value="1"/>
</dbReference>
<evidence type="ECO:0000259" key="10">
    <source>
        <dbReference type="PROSITE" id="PS50815"/>
    </source>
</evidence>
<keyword evidence="12" id="KW-1185">Reference proteome</keyword>
<proteinExistence type="predicted"/>
<evidence type="ECO:0000256" key="6">
    <source>
        <dbReference type="ARBA" id="ARBA00022833"/>
    </source>
</evidence>
<organism evidence="11 12">
    <name type="scientific">Exophiala dermatitidis (strain ATCC 34100 / CBS 525.76 / NIH/UT8656)</name>
    <name type="common">Black yeast</name>
    <name type="synonym">Wangiella dermatitidis</name>
    <dbReference type="NCBI Taxonomy" id="858893"/>
    <lineage>
        <taxon>Eukaryota</taxon>
        <taxon>Fungi</taxon>
        <taxon>Dikarya</taxon>
        <taxon>Ascomycota</taxon>
        <taxon>Pezizomycotina</taxon>
        <taxon>Eurotiomycetes</taxon>
        <taxon>Chaetothyriomycetidae</taxon>
        <taxon>Chaetothyriales</taxon>
        <taxon>Herpotrichiellaceae</taxon>
        <taxon>Exophiala</taxon>
    </lineage>
</organism>